<feature type="domain" description="Pyruvate carboxyltransferase" evidence="4">
    <location>
        <begin position="15"/>
        <end position="282"/>
    </location>
</feature>
<dbReference type="GO" id="GO:0004419">
    <property type="term" value="F:hydroxymethylglutaryl-CoA lyase activity"/>
    <property type="evidence" value="ECO:0007669"/>
    <property type="project" value="TreeGrafter"/>
</dbReference>
<accession>A0A1G8QBQ6</accession>
<dbReference type="InterPro" id="IPR000891">
    <property type="entry name" value="PYR_CT"/>
</dbReference>
<protein>
    <submittedName>
        <fullName evidence="5">Hydroxymethylglutaryl-CoA lyase</fullName>
    </submittedName>
</protein>
<gene>
    <name evidence="5" type="ORF">SAMN04487954_102356</name>
</gene>
<reference evidence="5 6" key="1">
    <citation type="submission" date="2016-10" db="EMBL/GenBank/DDBJ databases">
        <authorList>
            <person name="de Groot N.N."/>
        </authorList>
    </citation>
    <scope>NUCLEOTIDE SEQUENCE [LARGE SCALE GENOMIC DNA]</scope>
    <source>
        <strain evidence="5 6">CGMCC 1.6133</strain>
    </source>
</reference>
<keyword evidence="2" id="KW-0479">Metal-binding</keyword>
<dbReference type="NCBIfam" id="NF004283">
    <property type="entry name" value="PRK05692.1"/>
    <property type="match status" value="1"/>
</dbReference>
<comment type="similarity">
    <text evidence="1">Belongs to the HMG-CoA lyase family.</text>
</comment>
<dbReference type="RefSeq" id="WP_089683242.1">
    <property type="nucleotide sequence ID" value="NZ_FNES01000002.1"/>
</dbReference>
<dbReference type="SUPFAM" id="SSF51569">
    <property type="entry name" value="Aldolase"/>
    <property type="match status" value="1"/>
</dbReference>
<name>A0A1G8QBQ6_9GAMM</name>
<dbReference type="EMBL" id="FNES01000002">
    <property type="protein sequence ID" value="SDJ01993.1"/>
    <property type="molecule type" value="Genomic_DNA"/>
</dbReference>
<dbReference type="GO" id="GO:0046872">
    <property type="term" value="F:metal ion binding"/>
    <property type="evidence" value="ECO:0007669"/>
    <property type="project" value="UniProtKB-KW"/>
</dbReference>
<proteinExistence type="inferred from homology"/>
<keyword evidence="3 5" id="KW-0456">Lyase</keyword>
<keyword evidence="6" id="KW-1185">Reference proteome</keyword>
<dbReference type="PANTHER" id="PTHR42738:SF7">
    <property type="entry name" value="HYDROXYMETHYLGLUTARYL-COA LYASE"/>
    <property type="match status" value="1"/>
</dbReference>
<dbReference type="STRING" id="376427.SAMN04487954_102356"/>
<dbReference type="GO" id="GO:0006552">
    <property type="term" value="P:L-leucine catabolic process"/>
    <property type="evidence" value="ECO:0007669"/>
    <property type="project" value="TreeGrafter"/>
</dbReference>
<evidence type="ECO:0000313" key="6">
    <source>
        <dbReference type="Proteomes" id="UP000198525"/>
    </source>
</evidence>
<dbReference type="PROSITE" id="PS50991">
    <property type="entry name" value="PYR_CT"/>
    <property type="match status" value="1"/>
</dbReference>
<dbReference type="GO" id="GO:0046951">
    <property type="term" value="P:ketone body biosynthetic process"/>
    <property type="evidence" value="ECO:0007669"/>
    <property type="project" value="TreeGrafter"/>
</dbReference>
<dbReference type="FunFam" id="3.20.20.70:FF:000071">
    <property type="entry name" value="Hydroxymethylglutaryl-CoA lyase"/>
    <property type="match status" value="1"/>
</dbReference>
<dbReference type="PANTHER" id="PTHR42738">
    <property type="entry name" value="HYDROXYMETHYLGLUTARYL-COA LYASE"/>
    <property type="match status" value="1"/>
</dbReference>
<dbReference type="InterPro" id="IPR043594">
    <property type="entry name" value="HMGL"/>
</dbReference>
<evidence type="ECO:0000259" key="4">
    <source>
        <dbReference type="PROSITE" id="PS50991"/>
    </source>
</evidence>
<evidence type="ECO:0000256" key="1">
    <source>
        <dbReference type="ARBA" id="ARBA00009405"/>
    </source>
</evidence>
<dbReference type="InterPro" id="IPR013785">
    <property type="entry name" value="Aldolase_TIM"/>
</dbReference>
<dbReference type="OrthoDB" id="9784013at2"/>
<dbReference type="CDD" id="cd07938">
    <property type="entry name" value="DRE_TIM_HMGL"/>
    <property type="match status" value="1"/>
</dbReference>
<dbReference type="Gene3D" id="3.20.20.70">
    <property type="entry name" value="Aldolase class I"/>
    <property type="match status" value="1"/>
</dbReference>
<evidence type="ECO:0000256" key="2">
    <source>
        <dbReference type="ARBA" id="ARBA00022723"/>
    </source>
</evidence>
<dbReference type="Pfam" id="PF00682">
    <property type="entry name" value="HMGL-like"/>
    <property type="match status" value="1"/>
</dbReference>
<dbReference type="AlphaFoldDB" id="A0A1G8QBQ6"/>
<sequence>MPPDVCTLPASLRHVHVTEVGPRDGLQNEPVTLPTADKVALVRSLVDAGVREFELTSFVSPRAVPALADAAELVAEVRRIEGLHLSALVPNERGAERALAAGVDSVVLFVSASESHNAKNVNRSVADSLAGFERIARSLEGSDVALRGAIATSFGCPFEGEVSVAAVGRIAQHFADLGARYVSLGDTTGMATPPLVTERIEHLRQVAPTVSPTLHFHNTRGLGLVNVLQGLMLGVDRYESAIGGLGGCPFAPGASGNIASEDLIYLLDELGLETGIELEGMIEAARLAARLMGRELPAQVSKAGPRLATHDADRTLAARG</sequence>
<evidence type="ECO:0000313" key="5">
    <source>
        <dbReference type="EMBL" id="SDJ01993.1"/>
    </source>
</evidence>
<dbReference type="Proteomes" id="UP000198525">
    <property type="component" value="Unassembled WGS sequence"/>
</dbReference>
<evidence type="ECO:0000256" key="3">
    <source>
        <dbReference type="ARBA" id="ARBA00023239"/>
    </source>
</evidence>
<organism evidence="5 6">
    <name type="scientific">Billgrantia gudaonensis</name>
    <dbReference type="NCBI Taxonomy" id="376427"/>
    <lineage>
        <taxon>Bacteria</taxon>
        <taxon>Pseudomonadati</taxon>
        <taxon>Pseudomonadota</taxon>
        <taxon>Gammaproteobacteria</taxon>
        <taxon>Oceanospirillales</taxon>
        <taxon>Halomonadaceae</taxon>
        <taxon>Billgrantia</taxon>
    </lineage>
</organism>